<sequence length="121" mass="14080">MPIHCHRRRGWNLSRKRGCGLYHTNFPSVRHSSHGMSADRPTDREILFTDEDQHIFPAMSVSSANRRSSYGSVIPFSHFLCVLVRRPFSLNEPEILTNPSFESRAPALCERRTRCQIHFRN</sequence>
<protein>
    <submittedName>
        <fullName evidence="1">Uncharacterized protein</fullName>
    </submittedName>
</protein>
<gene>
    <name evidence="1" type="ORF">TNCT_647751</name>
</gene>
<name>A0A8X6F6H9_TRICU</name>
<reference evidence="1" key="1">
    <citation type="submission" date="2020-07" db="EMBL/GenBank/DDBJ databases">
        <title>Multicomponent nature underlies the extraordinary mechanical properties of spider dragline silk.</title>
        <authorList>
            <person name="Kono N."/>
            <person name="Nakamura H."/>
            <person name="Mori M."/>
            <person name="Yoshida Y."/>
            <person name="Ohtoshi R."/>
            <person name="Malay A.D."/>
            <person name="Moran D.A.P."/>
            <person name="Tomita M."/>
            <person name="Numata K."/>
            <person name="Arakawa K."/>
        </authorList>
    </citation>
    <scope>NUCLEOTIDE SEQUENCE</scope>
</reference>
<dbReference type="EMBL" id="BMAO01031098">
    <property type="protein sequence ID" value="GFQ72323.1"/>
    <property type="molecule type" value="Genomic_DNA"/>
</dbReference>
<evidence type="ECO:0000313" key="1">
    <source>
        <dbReference type="EMBL" id="GFQ72323.1"/>
    </source>
</evidence>
<evidence type="ECO:0000313" key="2">
    <source>
        <dbReference type="Proteomes" id="UP000887116"/>
    </source>
</evidence>
<organism evidence="1 2">
    <name type="scientific">Trichonephila clavata</name>
    <name type="common">Joro spider</name>
    <name type="synonym">Nephila clavata</name>
    <dbReference type="NCBI Taxonomy" id="2740835"/>
    <lineage>
        <taxon>Eukaryota</taxon>
        <taxon>Metazoa</taxon>
        <taxon>Ecdysozoa</taxon>
        <taxon>Arthropoda</taxon>
        <taxon>Chelicerata</taxon>
        <taxon>Arachnida</taxon>
        <taxon>Araneae</taxon>
        <taxon>Araneomorphae</taxon>
        <taxon>Entelegynae</taxon>
        <taxon>Araneoidea</taxon>
        <taxon>Nephilidae</taxon>
        <taxon>Trichonephila</taxon>
    </lineage>
</organism>
<accession>A0A8X6F6H9</accession>
<dbReference type="OrthoDB" id="6446608at2759"/>
<dbReference type="Proteomes" id="UP000887116">
    <property type="component" value="Unassembled WGS sequence"/>
</dbReference>
<proteinExistence type="predicted"/>
<keyword evidence="2" id="KW-1185">Reference proteome</keyword>
<comment type="caution">
    <text evidence="1">The sequence shown here is derived from an EMBL/GenBank/DDBJ whole genome shotgun (WGS) entry which is preliminary data.</text>
</comment>
<dbReference type="AlphaFoldDB" id="A0A8X6F6H9"/>